<dbReference type="KEGG" id="ssao:94294939"/>
<dbReference type="AlphaFoldDB" id="A0A9P8S1Y9"/>
<organism evidence="1 2">
    <name type="scientific">Spironucleus salmonicida</name>
    <dbReference type="NCBI Taxonomy" id="348837"/>
    <lineage>
        <taxon>Eukaryota</taxon>
        <taxon>Metamonada</taxon>
        <taxon>Diplomonadida</taxon>
        <taxon>Hexamitidae</taxon>
        <taxon>Hexamitinae</taxon>
        <taxon>Spironucleus</taxon>
    </lineage>
</organism>
<comment type="caution">
    <text evidence="1">The sequence shown here is derived from an EMBL/GenBank/DDBJ whole genome shotgun (WGS) entry which is preliminary data.</text>
</comment>
<dbReference type="Proteomes" id="UP000018208">
    <property type="component" value="Unassembled WGS sequence"/>
</dbReference>
<name>A0A9P8S1Y9_9EUKA</name>
<accession>A0A9P8S1Y9</accession>
<keyword evidence="2" id="KW-1185">Reference proteome</keyword>
<sequence length="276" mass="31972">MSSPINNIIQNNIQFRESIQLMNSSSSSSTYFCSDSDDEKVPEITELLFQEYTDNKIIAFGNNFKYIFELIDNQFKILEQTPIDFSVTSIFGPTYQTFVTPIGKFGVYKNKVYQLDNFQLFHTLQNPISPFQVASLTTSLLISSIQKPFYLDLLHKKTVSGIDFHEINNPYFFTYKDKVVAFSQFQDKIAIVEKQKYMVIDFQFPGLKRIPTGKFKQYVSILVDDSFSCILDLDQMQIKVSDNRVNEVINCIEFGQKLIYGENQIVLIDQVLTQFK</sequence>
<gene>
    <name evidence="1" type="ORF">SS50377_20916</name>
</gene>
<reference evidence="1 2" key="1">
    <citation type="journal article" date="2014" name="PLoS Genet.">
        <title>The Genome of Spironucleus salmonicida Highlights a Fish Pathogen Adapted to Fluctuating Environments.</title>
        <authorList>
            <person name="Xu F."/>
            <person name="Jerlstrom-Hultqvist J."/>
            <person name="Einarsson E."/>
            <person name="Astvaldsson A."/>
            <person name="Svard S.G."/>
            <person name="Andersson J.O."/>
        </authorList>
    </citation>
    <scope>NUCLEOTIDE SEQUENCE [LARGE SCALE GENOMIC DNA]</scope>
    <source>
        <strain evidence="1 2">ATCC 50377</strain>
    </source>
</reference>
<dbReference type="GeneID" id="94294939"/>
<dbReference type="RefSeq" id="XP_067768335.1">
    <property type="nucleotide sequence ID" value="XM_067904853.1"/>
</dbReference>
<evidence type="ECO:0000313" key="1">
    <source>
        <dbReference type="EMBL" id="KAH0577562.1"/>
    </source>
</evidence>
<dbReference type="EMBL" id="AUWU02000001">
    <property type="protein sequence ID" value="KAH0577562.1"/>
    <property type="molecule type" value="Genomic_DNA"/>
</dbReference>
<evidence type="ECO:0000313" key="2">
    <source>
        <dbReference type="Proteomes" id="UP000018208"/>
    </source>
</evidence>
<proteinExistence type="predicted"/>
<protein>
    <submittedName>
        <fullName evidence="1">Uncharacterized protein</fullName>
    </submittedName>
</protein>